<gene>
    <name evidence="15" type="primary">trkD</name>
    <name evidence="12" type="synonym">kup</name>
    <name evidence="15" type="ORF">C5O18_08290</name>
</gene>
<protein>
    <recommendedName>
        <fullName evidence="12">Probable potassium transport system protein Kup</fullName>
    </recommendedName>
</protein>
<reference evidence="16" key="1">
    <citation type="submission" date="2018-02" db="EMBL/GenBank/DDBJ databases">
        <title>Genome sequencing of Solimonas sp. HR-BB.</title>
        <authorList>
            <person name="Lee Y."/>
            <person name="Jeon C.O."/>
        </authorList>
    </citation>
    <scope>NUCLEOTIDE SEQUENCE [LARGE SCALE GENOMIC DNA]</scope>
    <source>
        <strain evidence="16">HR-E</strain>
    </source>
</reference>
<comment type="similarity">
    <text evidence="2 12">Belongs to the HAK/KUP transporter (TC 2.A.72) family.</text>
</comment>
<proteinExistence type="inferred from homology"/>
<evidence type="ECO:0000313" key="15">
    <source>
        <dbReference type="EMBL" id="PQA34643.1"/>
    </source>
</evidence>
<evidence type="ECO:0000256" key="11">
    <source>
        <dbReference type="ARBA" id="ARBA00023136"/>
    </source>
</evidence>
<dbReference type="InterPro" id="IPR023051">
    <property type="entry name" value="Kup"/>
</dbReference>
<dbReference type="Proteomes" id="UP000243900">
    <property type="component" value="Unassembled WGS sequence"/>
</dbReference>
<dbReference type="EMBL" id="PTQZ01000227">
    <property type="protein sequence ID" value="PQA34643.1"/>
    <property type="molecule type" value="Genomic_DNA"/>
</dbReference>
<dbReference type="GO" id="GO:0005886">
    <property type="term" value="C:plasma membrane"/>
    <property type="evidence" value="ECO:0007669"/>
    <property type="project" value="UniProtKB-SubCell"/>
</dbReference>
<evidence type="ECO:0000256" key="10">
    <source>
        <dbReference type="ARBA" id="ARBA00023065"/>
    </source>
</evidence>
<feature type="transmembrane region" description="Helical" evidence="12">
    <location>
        <begin position="429"/>
        <end position="446"/>
    </location>
</feature>
<evidence type="ECO:0000256" key="4">
    <source>
        <dbReference type="ARBA" id="ARBA00022475"/>
    </source>
</evidence>
<feature type="transmembrane region" description="Helical" evidence="12">
    <location>
        <begin position="343"/>
        <end position="363"/>
    </location>
</feature>
<comment type="subcellular location">
    <subcellularLocation>
        <location evidence="12">Cell membrane</location>
        <topology evidence="12">Multi-pass membrane protein</topology>
    </subcellularLocation>
    <subcellularLocation>
        <location evidence="1">Membrane</location>
        <topology evidence="1">Multi-pass membrane protein</topology>
    </subcellularLocation>
</comment>
<evidence type="ECO:0000256" key="7">
    <source>
        <dbReference type="ARBA" id="ARBA00022847"/>
    </source>
</evidence>
<keyword evidence="9 12" id="KW-1133">Transmembrane helix</keyword>
<dbReference type="Pfam" id="PF22776">
    <property type="entry name" value="K_trans_C"/>
    <property type="match status" value="1"/>
</dbReference>
<name>A0A2P6AR60_9GAMM</name>
<dbReference type="InterPro" id="IPR053952">
    <property type="entry name" value="K_trans_C"/>
</dbReference>
<keyword evidence="5 12" id="KW-0633">Potassium transport</keyword>
<comment type="catalytic activity">
    <reaction evidence="12">
        <text>K(+)(in) + H(+)(in) = K(+)(out) + H(+)(out)</text>
        <dbReference type="Rhea" id="RHEA:28490"/>
        <dbReference type="ChEBI" id="CHEBI:15378"/>
        <dbReference type="ChEBI" id="CHEBI:29103"/>
    </reaction>
</comment>
<comment type="caution">
    <text evidence="15">The sequence shown here is derived from an EMBL/GenBank/DDBJ whole genome shotgun (WGS) entry which is preliminary data.</text>
</comment>
<comment type="function">
    <text evidence="12">Transport of potassium into the cell. Likely operates as a K(+):H(+) symporter.</text>
</comment>
<dbReference type="Pfam" id="PF02705">
    <property type="entry name" value="K_trans"/>
    <property type="match status" value="1"/>
</dbReference>
<feature type="transmembrane region" description="Helical" evidence="12">
    <location>
        <begin position="207"/>
        <end position="231"/>
    </location>
</feature>
<feature type="transmembrane region" description="Helical" evidence="12">
    <location>
        <begin position="145"/>
        <end position="163"/>
    </location>
</feature>
<dbReference type="RefSeq" id="WP_105193077.1">
    <property type="nucleotide sequence ID" value="NZ_PTQZ01000227.1"/>
</dbReference>
<feature type="transmembrane region" description="Helical" evidence="12">
    <location>
        <begin position="252"/>
        <end position="271"/>
    </location>
</feature>
<evidence type="ECO:0000256" key="12">
    <source>
        <dbReference type="HAMAP-Rule" id="MF_01522"/>
    </source>
</evidence>
<feature type="transmembrane region" description="Helical" evidence="12">
    <location>
        <begin position="103"/>
        <end position="125"/>
    </location>
</feature>
<dbReference type="HAMAP" id="MF_01522">
    <property type="entry name" value="Kup"/>
    <property type="match status" value="1"/>
</dbReference>
<evidence type="ECO:0000256" key="9">
    <source>
        <dbReference type="ARBA" id="ARBA00022989"/>
    </source>
</evidence>
<feature type="domain" description="K+ potassium transporter integral membrane" evidence="13">
    <location>
        <begin position="18"/>
        <end position="469"/>
    </location>
</feature>
<keyword evidence="10 12" id="KW-0406">Ion transport</keyword>
<dbReference type="AlphaFoldDB" id="A0A2P6AR60"/>
<evidence type="ECO:0000259" key="14">
    <source>
        <dbReference type="Pfam" id="PF22776"/>
    </source>
</evidence>
<evidence type="ECO:0000256" key="2">
    <source>
        <dbReference type="ARBA" id="ARBA00007019"/>
    </source>
</evidence>
<dbReference type="PANTHER" id="PTHR30540:SF79">
    <property type="entry name" value="LOW AFFINITY POTASSIUM TRANSPORT SYSTEM PROTEIN KUP"/>
    <property type="match status" value="1"/>
</dbReference>
<dbReference type="GO" id="GO:0015293">
    <property type="term" value="F:symporter activity"/>
    <property type="evidence" value="ECO:0007669"/>
    <property type="project" value="UniProtKB-UniRule"/>
</dbReference>
<keyword evidence="16" id="KW-1185">Reference proteome</keyword>
<evidence type="ECO:0000313" key="16">
    <source>
        <dbReference type="Proteomes" id="UP000243900"/>
    </source>
</evidence>
<dbReference type="InterPro" id="IPR053951">
    <property type="entry name" value="K_trans_N"/>
</dbReference>
<evidence type="ECO:0000256" key="6">
    <source>
        <dbReference type="ARBA" id="ARBA00022692"/>
    </source>
</evidence>
<feature type="transmembrane region" description="Helical" evidence="12">
    <location>
        <begin position="52"/>
        <end position="74"/>
    </location>
</feature>
<dbReference type="OrthoDB" id="9805577at2"/>
<feature type="transmembrane region" description="Helical" evidence="12">
    <location>
        <begin position="175"/>
        <end position="195"/>
    </location>
</feature>
<feature type="transmembrane region" description="Helical" evidence="12">
    <location>
        <begin position="402"/>
        <end position="423"/>
    </location>
</feature>
<dbReference type="GO" id="GO:0015079">
    <property type="term" value="F:potassium ion transmembrane transporter activity"/>
    <property type="evidence" value="ECO:0007669"/>
    <property type="project" value="UniProtKB-UniRule"/>
</dbReference>
<sequence>MQAAATGRNGIRHQIALTAGALGVVFGDIGTSPLYALKVCFQMGHLDIGHDNVVGILSLIFWSLTLIISLKYIAFIMRADNNGEGGIMALLALALRAQYRHAWLRPVVVAIGLFGAALFFGDGMITPAISVLSAVEGLQIAAPQLQNFVIPITIAILVGLFMIQRHGTASVGKLFGPVMLVWFLTLAALGIRGILHTPTILELVNPYWALHFIAGNPVTAFVTLSAVVLTITGGEALYADMGHFGRKPIRRAWFLAVFPALMLNYAGQGALLLSDPEAIANPFYSLAPDWALLPLVVLATMAAVTASQAVITGVFSIARQAMLLGYLPRFEVRHTSAREMGQIYMPFFNWTLLATIILLVLTFRSSDNLAATYGIAVTMTMICDVLLMVVVAHKLWGWRPGLAILFVLPFLLVDLAFFAATTLKIIQGGWFPLFVGFSAFFIMATWKRGRHILGERLSAETMPLNLFINSIGAGVGQTVPGTAIFMTGSHQYVPHALLHNLKHNKIIHERNVLLTMVIRDVPFVDDAQRLSIEQVAHEFYLVTAAYGFKEQPDIPELFKLSATQGMAFDMMDTSFFMSRERIIPAGRHGMSRWREKIYVMMARNASAATDFFHIPSNRVVEMGTQVVL</sequence>
<evidence type="ECO:0000259" key="13">
    <source>
        <dbReference type="Pfam" id="PF02705"/>
    </source>
</evidence>
<evidence type="ECO:0000256" key="5">
    <source>
        <dbReference type="ARBA" id="ARBA00022538"/>
    </source>
</evidence>
<accession>A0A2P6AR60</accession>
<feature type="domain" description="K+ potassium transporter C-terminal" evidence="14">
    <location>
        <begin position="480"/>
        <end position="627"/>
    </location>
</feature>
<keyword evidence="7 12" id="KW-0769">Symport</keyword>
<dbReference type="InterPro" id="IPR003855">
    <property type="entry name" value="K+_transporter"/>
</dbReference>
<evidence type="ECO:0000256" key="3">
    <source>
        <dbReference type="ARBA" id="ARBA00022448"/>
    </source>
</evidence>
<feature type="transmembrane region" description="Helical" evidence="12">
    <location>
        <begin position="369"/>
        <end position="390"/>
    </location>
</feature>
<keyword evidence="3 12" id="KW-0813">Transport</keyword>
<keyword evidence="4 12" id="KW-1003">Cell membrane</keyword>
<evidence type="ECO:0000256" key="1">
    <source>
        <dbReference type="ARBA" id="ARBA00004141"/>
    </source>
</evidence>
<keyword evidence="6 12" id="KW-0812">Transmembrane</keyword>
<evidence type="ECO:0000256" key="8">
    <source>
        <dbReference type="ARBA" id="ARBA00022958"/>
    </source>
</evidence>
<keyword evidence="11 12" id="KW-0472">Membrane</keyword>
<dbReference type="PANTHER" id="PTHR30540">
    <property type="entry name" value="OSMOTIC STRESS POTASSIUM TRANSPORTER"/>
    <property type="match status" value="1"/>
</dbReference>
<feature type="transmembrane region" description="Helical" evidence="12">
    <location>
        <begin position="291"/>
        <end position="318"/>
    </location>
</feature>
<keyword evidence="8 12" id="KW-0630">Potassium</keyword>
<organism evidence="15 16">
    <name type="scientific">Amnimonas aquatica</name>
    <dbReference type="NCBI Taxonomy" id="2094561"/>
    <lineage>
        <taxon>Bacteria</taxon>
        <taxon>Pseudomonadati</taxon>
        <taxon>Pseudomonadota</taxon>
        <taxon>Gammaproteobacteria</taxon>
        <taxon>Moraxellales</taxon>
        <taxon>Moraxellaceae</taxon>
        <taxon>Amnimonas</taxon>
    </lineage>
</organism>